<reference evidence="3" key="1">
    <citation type="submission" date="2012-12" db="EMBL/GenBank/DDBJ databases">
        <authorList>
            <person name="Hellsten U."/>
            <person name="Grimwood J."/>
            <person name="Chapman J.A."/>
            <person name="Shapiro H."/>
            <person name="Aerts A."/>
            <person name="Otillar R.P."/>
            <person name="Terry A.Y."/>
            <person name="Boore J.L."/>
            <person name="Simakov O."/>
            <person name="Marletaz F."/>
            <person name="Cho S.-J."/>
            <person name="Edsinger-Gonzales E."/>
            <person name="Havlak P."/>
            <person name="Kuo D.-H."/>
            <person name="Larsson T."/>
            <person name="Lv J."/>
            <person name="Arendt D."/>
            <person name="Savage R."/>
            <person name="Osoegawa K."/>
            <person name="de Jong P."/>
            <person name="Lindberg D.R."/>
            <person name="Seaver E.C."/>
            <person name="Weisblat D.A."/>
            <person name="Putnam N.H."/>
            <person name="Grigoriev I.V."/>
            <person name="Rokhsar D.S."/>
        </authorList>
    </citation>
    <scope>NUCLEOTIDE SEQUENCE</scope>
</reference>
<evidence type="ECO:0000313" key="2">
    <source>
        <dbReference type="EnsemblMetazoa" id="HelroP163868"/>
    </source>
</evidence>
<organism evidence="2 3">
    <name type="scientific">Helobdella robusta</name>
    <name type="common">Californian leech</name>
    <dbReference type="NCBI Taxonomy" id="6412"/>
    <lineage>
        <taxon>Eukaryota</taxon>
        <taxon>Metazoa</taxon>
        <taxon>Spiralia</taxon>
        <taxon>Lophotrochozoa</taxon>
        <taxon>Annelida</taxon>
        <taxon>Clitellata</taxon>
        <taxon>Hirudinea</taxon>
        <taxon>Rhynchobdellida</taxon>
        <taxon>Glossiphoniidae</taxon>
        <taxon>Helobdella</taxon>
    </lineage>
</organism>
<gene>
    <name evidence="2" type="primary">20200252</name>
    <name evidence="1" type="ORF">HELRODRAFT_163868</name>
</gene>
<dbReference type="KEGG" id="hro:HELRODRAFT_163868"/>
<dbReference type="CTD" id="20200252"/>
<keyword evidence="3" id="KW-1185">Reference proteome</keyword>
<reference evidence="2" key="3">
    <citation type="submission" date="2015-06" db="UniProtKB">
        <authorList>
            <consortium name="EnsemblMetazoa"/>
        </authorList>
    </citation>
    <scope>IDENTIFICATION</scope>
</reference>
<evidence type="ECO:0000313" key="3">
    <source>
        <dbReference type="Proteomes" id="UP000015101"/>
    </source>
</evidence>
<name>T1EUK2_HELRO</name>
<accession>T1EUK2</accession>
<dbReference type="EMBL" id="KB097495">
    <property type="protein sequence ID" value="ESN96757.1"/>
    <property type="molecule type" value="Genomic_DNA"/>
</dbReference>
<proteinExistence type="predicted"/>
<dbReference type="AlphaFoldDB" id="T1EUK2"/>
<reference evidence="1 3" key="2">
    <citation type="journal article" date="2013" name="Nature">
        <title>Insights into bilaterian evolution from three spiralian genomes.</title>
        <authorList>
            <person name="Simakov O."/>
            <person name="Marletaz F."/>
            <person name="Cho S.J."/>
            <person name="Edsinger-Gonzales E."/>
            <person name="Havlak P."/>
            <person name="Hellsten U."/>
            <person name="Kuo D.H."/>
            <person name="Larsson T."/>
            <person name="Lv J."/>
            <person name="Arendt D."/>
            <person name="Savage R."/>
            <person name="Osoegawa K."/>
            <person name="de Jong P."/>
            <person name="Grimwood J."/>
            <person name="Chapman J.A."/>
            <person name="Shapiro H."/>
            <person name="Aerts A."/>
            <person name="Otillar R.P."/>
            <person name="Terry A.Y."/>
            <person name="Boore J.L."/>
            <person name="Grigoriev I.V."/>
            <person name="Lindberg D.R."/>
            <person name="Seaver E.C."/>
            <person name="Weisblat D.A."/>
            <person name="Putnam N.H."/>
            <person name="Rokhsar D.S."/>
        </authorList>
    </citation>
    <scope>NUCLEOTIDE SEQUENCE</scope>
</reference>
<dbReference type="RefSeq" id="XP_009025869.1">
    <property type="nucleotide sequence ID" value="XM_009027621.1"/>
</dbReference>
<protein>
    <submittedName>
        <fullName evidence="1 2">Uncharacterized protein</fullName>
    </submittedName>
</protein>
<sequence>MSRKVGLSEFTSQRLAELKARRAEAEMSDNNTSHVLIASSTAPSDGPNLPATSSVSVEAPVIAPKPNLASLNKDVYRSAVPIQRKENNVVAAGNEHVDKTLPPLAHAGPVVERVQSPMVATKMKASADSDKYNTEEVEYILFMSFMIIKN</sequence>
<dbReference type="EnsemblMetazoa" id="HelroT163868">
    <property type="protein sequence ID" value="HelroP163868"/>
    <property type="gene ID" value="HelroG163868"/>
</dbReference>
<dbReference type="EMBL" id="AMQM01001478">
    <property type="status" value="NOT_ANNOTATED_CDS"/>
    <property type="molecule type" value="Genomic_DNA"/>
</dbReference>
<dbReference type="Proteomes" id="UP000015101">
    <property type="component" value="Unassembled WGS sequence"/>
</dbReference>
<dbReference type="GeneID" id="20200252"/>
<dbReference type="HOGENOM" id="CLU_1742542_0_0_1"/>
<dbReference type="InParanoid" id="T1EUK2"/>
<evidence type="ECO:0000313" key="1">
    <source>
        <dbReference type="EMBL" id="ESN96757.1"/>
    </source>
</evidence>